<dbReference type="GeneID" id="49323794"/>
<protein>
    <recommendedName>
        <fullName evidence="3">Secretin/TonB short N-terminal domain-containing protein</fullName>
    </recommendedName>
</protein>
<comment type="caution">
    <text evidence="1">The sequence shown here is derived from an EMBL/GenBank/DDBJ whole genome shotgun (WGS) entry which is preliminary data.</text>
</comment>
<evidence type="ECO:0000313" key="1">
    <source>
        <dbReference type="EMBL" id="RJL76439.1"/>
    </source>
</evidence>
<keyword evidence="2" id="KW-1185">Reference proteome</keyword>
<accession>A0ABX9NWQ0</accession>
<dbReference type="RefSeq" id="WP_099327194.1">
    <property type="nucleotide sequence ID" value="NZ_CP031560.1"/>
</dbReference>
<dbReference type="Proteomes" id="UP000266633">
    <property type="component" value="Unassembled WGS sequence"/>
</dbReference>
<sequence>MALKPIRTGIIPMRSLLSGTFLLCGTLLLSGCPRTSAWPDSGAGTPPANQPAPYGQCDKVGSYDIRFDRFDETAQQIAHATGCGIITDTSKTGAVRPHSVIGMMTIRQAVQMAIVGTRLRITHQDGESITVE</sequence>
<dbReference type="PROSITE" id="PS51257">
    <property type="entry name" value="PROKAR_LIPOPROTEIN"/>
    <property type="match status" value="1"/>
</dbReference>
<reference evidence="1 2" key="1">
    <citation type="submission" date="2018-09" db="EMBL/GenBank/DDBJ databases">
        <title>Phylogenetic diversity of Pectobacterium and Dickeya strains causing blackleg disease of potato in Morocco.</title>
        <authorList>
            <person name="Oulghazi S."/>
            <person name="Moumni M."/>
            <person name="Faure D."/>
        </authorList>
    </citation>
    <scope>NUCLEOTIDE SEQUENCE [LARGE SCALE GENOMIC DNA]</scope>
    <source>
        <strain evidence="1 2">S4.16.03.LID</strain>
    </source>
</reference>
<evidence type="ECO:0008006" key="3">
    <source>
        <dbReference type="Google" id="ProtNLM"/>
    </source>
</evidence>
<dbReference type="Gene3D" id="3.55.50.30">
    <property type="match status" value="1"/>
</dbReference>
<gene>
    <name evidence="1" type="ORF">D5077_00060</name>
</gene>
<organism evidence="1 2">
    <name type="scientific">Dickeya dianthicola</name>
    <dbReference type="NCBI Taxonomy" id="204039"/>
    <lineage>
        <taxon>Bacteria</taxon>
        <taxon>Pseudomonadati</taxon>
        <taxon>Pseudomonadota</taxon>
        <taxon>Gammaproteobacteria</taxon>
        <taxon>Enterobacterales</taxon>
        <taxon>Pectobacteriaceae</taxon>
        <taxon>Dickeya</taxon>
    </lineage>
</organism>
<evidence type="ECO:0000313" key="2">
    <source>
        <dbReference type="Proteomes" id="UP000266633"/>
    </source>
</evidence>
<name>A0ABX9NWQ0_9GAMM</name>
<dbReference type="EMBL" id="QZDO01000001">
    <property type="protein sequence ID" value="RJL76439.1"/>
    <property type="molecule type" value="Genomic_DNA"/>
</dbReference>
<proteinExistence type="predicted"/>